<evidence type="ECO:0000259" key="10">
    <source>
        <dbReference type="PROSITE" id="PS50968"/>
    </source>
</evidence>
<evidence type="ECO:0000256" key="9">
    <source>
        <dbReference type="RuleBase" id="RU364072"/>
    </source>
</evidence>
<dbReference type="InterPro" id="IPR011053">
    <property type="entry name" value="Single_hybrid_motif"/>
</dbReference>
<dbReference type="PROSITE" id="PS00188">
    <property type="entry name" value="BIOTIN"/>
    <property type="match status" value="1"/>
</dbReference>
<dbReference type="PANTHER" id="PTHR45266:SF3">
    <property type="entry name" value="OXALOACETATE DECARBOXYLASE ALPHA CHAIN"/>
    <property type="match status" value="1"/>
</dbReference>
<feature type="domain" description="Lipoyl-binding" evidence="10">
    <location>
        <begin position="3"/>
        <end position="79"/>
    </location>
</feature>
<dbReference type="NCBIfam" id="TIGR00531">
    <property type="entry name" value="BCCP"/>
    <property type="match status" value="1"/>
</dbReference>
<keyword evidence="8 9" id="KW-0092">Biotin</keyword>
<evidence type="ECO:0000256" key="4">
    <source>
        <dbReference type="ARBA" id="ARBA00022516"/>
    </source>
</evidence>
<proteinExistence type="predicted"/>
<keyword evidence="4 9" id="KW-0444">Lipid biosynthesis</keyword>
<dbReference type="InterPro" id="IPR050709">
    <property type="entry name" value="Biotin_Carboxyl_Carrier/Decarb"/>
</dbReference>
<accession>A0A6J4LLE9</accession>
<gene>
    <name evidence="11" type="ORF">AVDCRST_MAG89-2374</name>
</gene>
<evidence type="ECO:0000256" key="8">
    <source>
        <dbReference type="ARBA" id="ARBA00023267"/>
    </source>
</evidence>
<reference evidence="11" key="1">
    <citation type="submission" date="2020-02" db="EMBL/GenBank/DDBJ databases">
        <authorList>
            <person name="Meier V. D."/>
        </authorList>
    </citation>
    <scope>NUCLEOTIDE SEQUENCE</scope>
    <source>
        <strain evidence="11">AVDCRST_MAG89</strain>
    </source>
</reference>
<dbReference type="GO" id="GO:0009317">
    <property type="term" value="C:acetyl-CoA carboxylase complex"/>
    <property type="evidence" value="ECO:0007669"/>
    <property type="project" value="InterPro"/>
</dbReference>
<evidence type="ECO:0000256" key="1">
    <source>
        <dbReference type="ARBA" id="ARBA00003761"/>
    </source>
</evidence>
<evidence type="ECO:0000256" key="3">
    <source>
        <dbReference type="ARBA" id="ARBA00017562"/>
    </source>
</evidence>
<evidence type="ECO:0000313" key="11">
    <source>
        <dbReference type="EMBL" id="CAA9335925.1"/>
    </source>
</evidence>
<organism evidence="11">
    <name type="scientific">uncultured Gemmatimonadota bacterium</name>
    <dbReference type="NCBI Taxonomy" id="203437"/>
    <lineage>
        <taxon>Bacteria</taxon>
        <taxon>Pseudomonadati</taxon>
        <taxon>Gemmatimonadota</taxon>
        <taxon>environmental samples</taxon>
    </lineage>
</organism>
<keyword evidence="5 9" id="KW-0276">Fatty acid metabolism</keyword>
<dbReference type="GO" id="GO:0003989">
    <property type="term" value="F:acetyl-CoA carboxylase activity"/>
    <property type="evidence" value="ECO:0007669"/>
    <property type="project" value="InterPro"/>
</dbReference>
<dbReference type="PRINTS" id="PR01071">
    <property type="entry name" value="ACOABIOTINCC"/>
</dbReference>
<evidence type="ECO:0000256" key="5">
    <source>
        <dbReference type="ARBA" id="ARBA00022832"/>
    </source>
</evidence>
<evidence type="ECO:0000256" key="2">
    <source>
        <dbReference type="ARBA" id="ARBA00005194"/>
    </source>
</evidence>
<dbReference type="PANTHER" id="PTHR45266">
    <property type="entry name" value="OXALOACETATE DECARBOXYLASE ALPHA CHAIN"/>
    <property type="match status" value="1"/>
</dbReference>
<dbReference type="InterPro" id="IPR000089">
    <property type="entry name" value="Biotin_lipoyl"/>
</dbReference>
<dbReference type="SUPFAM" id="SSF51230">
    <property type="entry name" value="Single hybrid motif"/>
    <property type="match status" value="1"/>
</dbReference>
<dbReference type="PROSITE" id="PS50968">
    <property type="entry name" value="BIOTINYL_LIPOYL"/>
    <property type="match status" value="1"/>
</dbReference>
<sequence length="81" mass="8809">SNLVEIKSPMVGTFYRSPAPEAPSYVEVGTRVGKGQTLCILEAMKLMNELPADTAGTIREILVENGEPVEYGQVLFRLDPA</sequence>
<keyword evidence="7 9" id="KW-0275">Fatty acid biosynthesis</keyword>
<keyword evidence="6 9" id="KW-0443">Lipid metabolism</keyword>
<evidence type="ECO:0000256" key="7">
    <source>
        <dbReference type="ARBA" id="ARBA00023160"/>
    </source>
</evidence>
<feature type="non-terminal residue" evidence="11">
    <location>
        <position position="1"/>
    </location>
</feature>
<evidence type="ECO:0000256" key="6">
    <source>
        <dbReference type="ARBA" id="ARBA00023098"/>
    </source>
</evidence>
<dbReference type="UniPathway" id="UPA00094"/>
<comment type="pathway">
    <text evidence="2 9">Lipid metabolism; fatty acid biosynthesis.</text>
</comment>
<dbReference type="AlphaFoldDB" id="A0A6J4LLE9"/>
<name>A0A6J4LLE9_9BACT</name>
<dbReference type="Pfam" id="PF00364">
    <property type="entry name" value="Biotin_lipoyl"/>
    <property type="match status" value="1"/>
</dbReference>
<dbReference type="InterPro" id="IPR001882">
    <property type="entry name" value="Biotin_BS"/>
</dbReference>
<comment type="function">
    <text evidence="1 9">This protein is a component of the acetyl coenzyme A carboxylase complex; first, biotin carboxylase catalyzes the carboxylation of the carrier protein and then the transcarboxylase transfers the carboxyl group to form malonyl-CoA.</text>
</comment>
<dbReference type="NCBIfam" id="NF005457">
    <property type="entry name" value="PRK07051.1"/>
    <property type="match status" value="1"/>
</dbReference>
<dbReference type="EMBL" id="CADCTV010000503">
    <property type="protein sequence ID" value="CAA9335925.1"/>
    <property type="molecule type" value="Genomic_DNA"/>
</dbReference>
<dbReference type="CDD" id="cd06850">
    <property type="entry name" value="biotinyl_domain"/>
    <property type="match status" value="1"/>
</dbReference>
<dbReference type="FunFam" id="2.40.50.100:FF:000003">
    <property type="entry name" value="Acetyl-CoA carboxylase biotin carboxyl carrier protein"/>
    <property type="match status" value="1"/>
</dbReference>
<dbReference type="GO" id="GO:0006633">
    <property type="term" value="P:fatty acid biosynthetic process"/>
    <property type="evidence" value="ECO:0007669"/>
    <property type="project" value="UniProtKB-UniPathway"/>
</dbReference>
<dbReference type="InterPro" id="IPR001249">
    <property type="entry name" value="AcCoA_biotinCC"/>
</dbReference>
<dbReference type="Gene3D" id="2.40.50.100">
    <property type="match status" value="1"/>
</dbReference>
<protein>
    <recommendedName>
        <fullName evidence="3 9">Biotin carboxyl carrier protein of acetyl-CoA carboxylase</fullName>
    </recommendedName>
</protein>